<sequence length="375" mass="41722">MSAAVPIHTAGDFYVPSFEVRLRDGRSLGADVVRDITQVSYTDDITSIDSFEITINNWDAETRDFKYIDSGIFDPGREVELWMGYFGDPNRFRRMITGEITSLRPAFPASGQPTLAISGLNLLHRFRTAQRSQAYENRTDSEIARSIAGDLNVDLRTDPTAEAREERIEYLLQDNEYDILFLLGRARRIGYDLLVEEGDQPGSRRLYFGPSTRLQRPSYQLDYRGSLVQFQPNLSTANQVGKVTVKGWDATKKEPITHTATRGELTTKGLGSGESGNQAVENAVQSREEVITDRPVHTPQEARTLAVQTLERIAKDLVTGTGSVVGLPDLRSGSVLHLGGLGDRFSGRYFVTTTTHAIGDSGYTTQFGCRREELT</sequence>
<organism evidence="1 2">
    <name type="scientific">Rhodococcus wratislaviensis</name>
    <name type="common">Tsukamurella wratislaviensis</name>
    <dbReference type="NCBI Taxonomy" id="44752"/>
    <lineage>
        <taxon>Bacteria</taxon>
        <taxon>Bacillati</taxon>
        <taxon>Actinomycetota</taxon>
        <taxon>Actinomycetes</taxon>
        <taxon>Mycobacteriales</taxon>
        <taxon>Nocardiaceae</taxon>
        <taxon>Rhodococcus</taxon>
    </lineage>
</organism>
<dbReference type="EMBL" id="BHYM01000087">
    <property type="protein sequence ID" value="GCE44107.1"/>
    <property type="molecule type" value="Genomic_DNA"/>
</dbReference>
<proteinExistence type="predicted"/>
<keyword evidence="2" id="KW-1185">Reference proteome</keyword>
<reference evidence="1 2" key="1">
    <citation type="submission" date="2018-11" db="EMBL/GenBank/DDBJ databases">
        <title>Microbial catabolism of amino acid.</title>
        <authorList>
            <person name="Hibi M."/>
            <person name="Ogawa J."/>
        </authorList>
    </citation>
    <scope>NUCLEOTIDE SEQUENCE [LARGE SCALE GENOMIC DNA]</scope>
    <source>
        <strain evidence="1 2">C31-06</strain>
    </source>
</reference>
<accession>A0A402CKJ8</accession>
<comment type="caution">
    <text evidence="1">The sequence shown here is derived from an EMBL/GenBank/DDBJ whole genome shotgun (WGS) entry which is preliminary data.</text>
</comment>
<dbReference type="RefSeq" id="WP_124395753.1">
    <property type="nucleotide sequence ID" value="NZ_BHYM01000087.1"/>
</dbReference>
<name>A0A402CKJ8_RHOWR</name>
<protein>
    <submittedName>
        <fullName evidence="1">Phage protein D</fullName>
    </submittedName>
</protein>
<dbReference type="SUPFAM" id="SSF69279">
    <property type="entry name" value="Phage tail proteins"/>
    <property type="match status" value="1"/>
</dbReference>
<gene>
    <name evidence="1" type="ORF">Rhow_008405</name>
</gene>
<dbReference type="AlphaFoldDB" id="A0A402CKJ8"/>
<dbReference type="OrthoDB" id="1907165at2"/>
<evidence type="ECO:0000313" key="2">
    <source>
        <dbReference type="Proteomes" id="UP000287519"/>
    </source>
</evidence>
<evidence type="ECO:0000313" key="1">
    <source>
        <dbReference type="EMBL" id="GCE44107.1"/>
    </source>
</evidence>
<dbReference type="Proteomes" id="UP000287519">
    <property type="component" value="Unassembled WGS sequence"/>
</dbReference>